<proteinExistence type="predicted"/>
<organism evidence="1 2">
    <name type="scientific">Pedobacter albus</name>
    <dbReference type="NCBI Taxonomy" id="3113905"/>
    <lineage>
        <taxon>Bacteria</taxon>
        <taxon>Pseudomonadati</taxon>
        <taxon>Bacteroidota</taxon>
        <taxon>Sphingobacteriia</taxon>
        <taxon>Sphingobacteriales</taxon>
        <taxon>Sphingobacteriaceae</taxon>
        <taxon>Pedobacter</taxon>
    </lineage>
</organism>
<comment type="caution">
    <text evidence="1">The sequence shown here is derived from an EMBL/GenBank/DDBJ whole genome shotgun (WGS) entry which is preliminary data.</text>
</comment>
<evidence type="ECO:0000313" key="1">
    <source>
        <dbReference type="EMBL" id="MEE1944503.1"/>
    </source>
</evidence>
<sequence>MTTSTQHIITRLNWDTTFNQRENSVMLQNRLSNWSNKIMVRELASLFDEICPPDQCWQLDFLQLNLGQISIDELEDTLSIRLLSQLRAQLRDMVLHEQATKLNITFTDETATDLELITVFLQQGVMSWNKRLAKGDINQLLALQFVHNRTALIERLKTLGKASLQVRKRMAWQFNEEHMVALIKGLEPNYHQEIFDFGAELEELQDKETLVKAESNEFHRNIWLWVLNFLLVDRGTTFNKVAFMLSSVNQMADHYNMDRRRLFELLGAAAHKITAQMAIRSDFMLILKEASNRYQHAAEKVEVASPNAAWEKLKSYLDNISICNTEKHRKQFNDLVIGLAGQNPETTKSILVQALRHKLKVVTLVAVLDEVAMASVYSLFGHHTAELLETIDFLTHLAPQIHTKANVQFLRQIGLEFLLATKQQAYNPSHFLSYCFKAMSKDFQVEETNLLARLLTAKLNSQVKTSTNLSLYHKVEELYQQRVLVAETGWTNSDFEMQLRYAMEQFKHEGQSDNFIEILQKYMRLNPAQALTTLTQTKDKTVLKGILPKLLTGSLLRALIQTANQKQIAVYTALMQGLALLKKSGRYGELSLALEEKLTYASLYHYLLYPTASHEQLLVRTMRFGYSQLSASYQKEFASFLKALLDTKAFDGVISTAKANQLIDKYAKSNQQSSMLAIKALLQQKTLQPALLAKTILDNDTDPQVAELGKSIQPLTHVILNIVLKDGTMLFTRFMAESKAWLDKTLKRSLSVKESQLLVLLFWKCALAYEKHQGNLSVFKKMLLTAFGYHFSGKANISPANQEWISRANSSTASISVKPNLAIPANEFFKLLETCLSKQQTTIRYEKETLALKLLLDCAIAFDSGKLLVSLSRFEPEQLAVLLLKASISWREFTMFLQYHATGNSAAVHEAMRLLFDWTEANATEAIGTNWMLKTWIVSLKIAETGRISSTAISELFNELMIALGQHGHSDLPALYTDFKKQGFLQNKILKEILHRYPSFKLLLEDRQKEDEKNLQGDEPTAEWVATLMEELLAQQQIPIWYVATTSLKPGELLDQLIATHPLKFLHCLKITELNEVKLLWLGQTLNFSKLANTIGRLNPNQQPLLHLLVQLHKVLGKIAFQGIQASLVQQVLLGKILKAWKNNNWKTIGTLQIWNELLWELKSKYNYSEKSFLTGLEQVKMNLPLALQLSLRPVFDRLKNNQTVARVQVPGLVQNKSAIKIEEAVQIGLEINNAGLVLLSGYVPMLFKYVNIQIPAKGDTELDPAEIANVKGRAVHYLQYLVTGSKSTDEIYLSLNKIFCGLPIAEPIPKEITIEPKEEELMEGLITSVIGHWEAIGSSSVDGFRGNWLMRKGLLYEKENKWELVVEKQPYDMLIQQLELSFSIIKFPWMEKPLHVNWPY</sequence>
<dbReference type="RefSeq" id="WP_330106872.1">
    <property type="nucleotide sequence ID" value="NZ_JAZDQT010000001.1"/>
</dbReference>
<protein>
    <submittedName>
        <fullName evidence="1">Contractile injection system tape measure protein</fullName>
    </submittedName>
</protein>
<dbReference type="Pfam" id="PF19268">
    <property type="entry name" value="CIS_TMP"/>
    <property type="match status" value="2"/>
</dbReference>
<dbReference type="EMBL" id="JAZDQT010000001">
    <property type="protein sequence ID" value="MEE1944503.1"/>
    <property type="molecule type" value="Genomic_DNA"/>
</dbReference>
<dbReference type="Proteomes" id="UP001336835">
    <property type="component" value="Unassembled WGS sequence"/>
</dbReference>
<evidence type="ECO:0000313" key="2">
    <source>
        <dbReference type="Proteomes" id="UP001336835"/>
    </source>
</evidence>
<accession>A0ABU7I4X0</accession>
<name>A0ABU7I4X0_9SPHI</name>
<keyword evidence="2" id="KW-1185">Reference proteome</keyword>
<gene>
    <name evidence="1" type="ORF">VRU48_05245</name>
</gene>
<reference evidence="1 2" key="1">
    <citation type="submission" date="2024-01" db="EMBL/GenBank/DDBJ databases">
        <title>Pedobacter sp. nov., isolated from fresh soil.</title>
        <authorList>
            <person name="Le N.T.T."/>
        </authorList>
    </citation>
    <scope>NUCLEOTIDE SEQUENCE [LARGE SCALE GENOMIC DNA]</scope>
    <source>
        <strain evidence="1 2">KR3-3</strain>
    </source>
</reference>
<dbReference type="InterPro" id="IPR045538">
    <property type="entry name" value="CIS_TMP"/>
</dbReference>